<feature type="transmembrane region" description="Helical" evidence="1">
    <location>
        <begin position="171"/>
        <end position="190"/>
    </location>
</feature>
<evidence type="ECO:0000313" key="3">
    <source>
        <dbReference type="Proteomes" id="UP000000256"/>
    </source>
</evidence>
<dbReference type="HOGENOM" id="CLU_812986_0_0_9"/>
<feature type="transmembrane region" description="Helical" evidence="1">
    <location>
        <begin position="60"/>
        <end position="76"/>
    </location>
</feature>
<dbReference type="RefSeq" id="WP_011916679.1">
    <property type="nucleotide sequence ID" value="NC_009437.1"/>
</dbReference>
<keyword evidence="3" id="KW-1185">Reference proteome</keyword>
<feature type="transmembrane region" description="Helical" evidence="1">
    <location>
        <begin position="284"/>
        <end position="306"/>
    </location>
</feature>
<keyword evidence="1" id="KW-0472">Membrane</keyword>
<name>A4XIK2_CALS8</name>
<feature type="transmembrane region" description="Helical" evidence="1">
    <location>
        <begin position="133"/>
        <end position="150"/>
    </location>
</feature>
<feature type="transmembrane region" description="Helical" evidence="1">
    <location>
        <begin position="252"/>
        <end position="272"/>
    </location>
</feature>
<reference evidence="2 3" key="1">
    <citation type="journal article" date="2008" name="Appl. Environ. Microbiol.">
        <title>Hydrogenomics of the extremely thermophilic bacterium Caldicellulosiruptor saccharolyticus.</title>
        <authorList>
            <person name="van de Werken H.J."/>
            <person name="Verhaart M.R."/>
            <person name="VanFossen A.L."/>
            <person name="Willquist K."/>
            <person name="Lewis D.L."/>
            <person name="Nichols J.D."/>
            <person name="Goorissen H.P."/>
            <person name="Mongodin E.F."/>
            <person name="Nelson K.E."/>
            <person name="van Niel E.W."/>
            <person name="Stams A.J."/>
            <person name="Ward D.E."/>
            <person name="de Vos W.M."/>
            <person name="van der Oost J."/>
            <person name="Kelly R.M."/>
            <person name="Kengen S.W."/>
        </authorList>
    </citation>
    <scope>NUCLEOTIDE SEQUENCE [LARGE SCALE GENOMIC DNA]</scope>
    <source>
        <strain evidence="3">ATCC 43494 / DSM 8903 / Tp8T 6331</strain>
    </source>
</reference>
<feature type="transmembrane region" description="Helical" evidence="1">
    <location>
        <begin position="110"/>
        <end position="127"/>
    </location>
</feature>
<dbReference type="KEGG" id="csc:Csac_1127"/>
<accession>A4XIK2</accession>
<feature type="transmembrane region" description="Helical" evidence="1">
    <location>
        <begin position="196"/>
        <end position="216"/>
    </location>
</feature>
<keyword evidence="1" id="KW-0812">Transmembrane</keyword>
<protein>
    <submittedName>
        <fullName evidence="2">Uncharacterized protein</fullName>
    </submittedName>
</protein>
<keyword evidence="1" id="KW-1133">Transmembrane helix</keyword>
<dbReference type="Proteomes" id="UP000000256">
    <property type="component" value="Chromosome"/>
</dbReference>
<dbReference type="STRING" id="351627.Csac_1127"/>
<evidence type="ECO:0000313" key="2">
    <source>
        <dbReference type="EMBL" id="ABP66737.1"/>
    </source>
</evidence>
<feature type="transmembrane region" description="Helical" evidence="1">
    <location>
        <begin position="82"/>
        <end position="98"/>
    </location>
</feature>
<sequence length="341" mass="39740">MVKDCLFFLVKFSSYMPMVLLPLFIYKEFNNVFLIGISLAVWRILSYYKYNVIHKTLQKYIVRASLILILIVDLLYPVNPKYNILFLIFISSLLSSYLRVEPACLRESALTNFIFIVSGMIFAGLIMYNLRFLSFYFNIFNIALLLVCRISPFEKIKRCSFKVFKYDLITVFLHNFIYYFFIFSIPLIMFKLTGSYYMTGVAVSFNWMLFIPKYYIINFLKKYMDIRYIIAVGFLISSSLFVIIAAYIKSQIIILCSLLFHGISGGISEGFWDIECIKKEVACYLNAWKVGGILGGITGSFIVYYLGFEKLFFISTLLAFICATINFYLAIKSQLERRDAK</sequence>
<feature type="transmembrane region" description="Helical" evidence="1">
    <location>
        <begin position="312"/>
        <end position="331"/>
    </location>
</feature>
<evidence type="ECO:0000256" key="1">
    <source>
        <dbReference type="SAM" id="Phobius"/>
    </source>
</evidence>
<dbReference type="SUPFAM" id="SSF103473">
    <property type="entry name" value="MFS general substrate transporter"/>
    <property type="match status" value="1"/>
</dbReference>
<dbReference type="InterPro" id="IPR036259">
    <property type="entry name" value="MFS_trans_sf"/>
</dbReference>
<feature type="transmembrane region" description="Helical" evidence="1">
    <location>
        <begin position="7"/>
        <end position="26"/>
    </location>
</feature>
<dbReference type="AlphaFoldDB" id="A4XIK2"/>
<feature type="transmembrane region" description="Helical" evidence="1">
    <location>
        <begin position="32"/>
        <end position="48"/>
    </location>
</feature>
<dbReference type="OrthoDB" id="9890073at2"/>
<proteinExistence type="predicted"/>
<gene>
    <name evidence="2" type="ordered locus">Csac_1127</name>
</gene>
<feature type="transmembrane region" description="Helical" evidence="1">
    <location>
        <begin position="228"/>
        <end position="246"/>
    </location>
</feature>
<dbReference type="EMBL" id="CP000679">
    <property type="protein sequence ID" value="ABP66737.1"/>
    <property type="molecule type" value="Genomic_DNA"/>
</dbReference>
<organism evidence="2 3">
    <name type="scientific">Caldicellulosiruptor saccharolyticus (strain ATCC 43494 / DSM 8903 / Tp8T 6331)</name>
    <dbReference type="NCBI Taxonomy" id="351627"/>
    <lineage>
        <taxon>Bacteria</taxon>
        <taxon>Bacillati</taxon>
        <taxon>Bacillota</taxon>
        <taxon>Bacillota incertae sedis</taxon>
        <taxon>Caldicellulosiruptorales</taxon>
        <taxon>Caldicellulosiruptoraceae</taxon>
        <taxon>Caldicellulosiruptor</taxon>
    </lineage>
</organism>